<protein>
    <submittedName>
        <fullName evidence="1">Uncharacterized protein</fullName>
    </submittedName>
</protein>
<comment type="caution">
    <text evidence="1">The sequence shown here is derived from an EMBL/GenBank/DDBJ whole genome shotgun (WGS) entry which is preliminary data.</text>
</comment>
<dbReference type="AlphaFoldDB" id="A0AAW0FEL4"/>
<reference evidence="1 2" key="1">
    <citation type="submission" date="2022-09" db="EMBL/GenBank/DDBJ databases">
        <authorList>
            <person name="Palmer J.M."/>
        </authorList>
    </citation>
    <scope>NUCLEOTIDE SEQUENCE [LARGE SCALE GENOMIC DNA]</scope>
    <source>
        <strain evidence="1 2">DSM 7382</strain>
    </source>
</reference>
<evidence type="ECO:0000313" key="2">
    <source>
        <dbReference type="Proteomes" id="UP001385951"/>
    </source>
</evidence>
<organism evidence="1 2">
    <name type="scientific">Cerrena zonata</name>
    <dbReference type="NCBI Taxonomy" id="2478898"/>
    <lineage>
        <taxon>Eukaryota</taxon>
        <taxon>Fungi</taxon>
        <taxon>Dikarya</taxon>
        <taxon>Basidiomycota</taxon>
        <taxon>Agaricomycotina</taxon>
        <taxon>Agaricomycetes</taxon>
        <taxon>Polyporales</taxon>
        <taxon>Cerrenaceae</taxon>
        <taxon>Cerrena</taxon>
    </lineage>
</organism>
<accession>A0AAW0FEL4</accession>
<keyword evidence="2" id="KW-1185">Reference proteome</keyword>
<dbReference type="Proteomes" id="UP001385951">
    <property type="component" value="Unassembled WGS sequence"/>
</dbReference>
<gene>
    <name evidence="1" type="ORF">QCA50_020445</name>
</gene>
<sequence length="191" mass="21307">MAVTLVLPSGLPSSSLNTWANCRTECRNIPFQAPNVHHIRTRCNDTYARRDLRILDTIAAMTTGKLGDVLAAAFDKCNGMQLVLANNDLPTDEDEVAAWELISLLSNPEVTDMIHFLPFIFHCCSLNINKQIRQLHTCTGNTLLCVFQSALQVYKQDTNINCESCNISDVIWKICNCYIALSDAISTQQII</sequence>
<name>A0AAW0FEL4_9APHY</name>
<evidence type="ECO:0000313" key="1">
    <source>
        <dbReference type="EMBL" id="KAK7676569.1"/>
    </source>
</evidence>
<dbReference type="EMBL" id="JASBNA010000111">
    <property type="protein sequence ID" value="KAK7676569.1"/>
    <property type="molecule type" value="Genomic_DNA"/>
</dbReference>
<proteinExistence type="predicted"/>